<proteinExistence type="predicted"/>
<dbReference type="Proteomes" id="UP001314205">
    <property type="component" value="Unassembled WGS sequence"/>
</dbReference>
<accession>A0AAV1LVX9</accession>
<reference evidence="1 2" key="1">
    <citation type="submission" date="2023-11" db="EMBL/GenBank/DDBJ databases">
        <authorList>
            <person name="Hedman E."/>
            <person name="Englund M."/>
            <person name="Stromberg M."/>
            <person name="Nyberg Akerstrom W."/>
            <person name="Nylinder S."/>
            <person name="Jareborg N."/>
            <person name="Kallberg Y."/>
            <person name="Kronander E."/>
        </authorList>
    </citation>
    <scope>NUCLEOTIDE SEQUENCE [LARGE SCALE GENOMIC DNA]</scope>
</reference>
<organism evidence="1 2">
    <name type="scientific">Parnassius mnemosyne</name>
    <name type="common">clouded apollo</name>
    <dbReference type="NCBI Taxonomy" id="213953"/>
    <lineage>
        <taxon>Eukaryota</taxon>
        <taxon>Metazoa</taxon>
        <taxon>Ecdysozoa</taxon>
        <taxon>Arthropoda</taxon>
        <taxon>Hexapoda</taxon>
        <taxon>Insecta</taxon>
        <taxon>Pterygota</taxon>
        <taxon>Neoptera</taxon>
        <taxon>Endopterygota</taxon>
        <taxon>Lepidoptera</taxon>
        <taxon>Glossata</taxon>
        <taxon>Ditrysia</taxon>
        <taxon>Papilionoidea</taxon>
        <taxon>Papilionidae</taxon>
        <taxon>Parnassiinae</taxon>
        <taxon>Parnassini</taxon>
        <taxon>Parnassius</taxon>
        <taxon>Driopa</taxon>
    </lineage>
</organism>
<protein>
    <recommendedName>
        <fullName evidence="3">ATP-dependent DNA helicase PIF1</fullName>
    </recommendedName>
</protein>
<evidence type="ECO:0000313" key="2">
    <source>
        <dbReference type="Proteomes" id="UP001314205"/>
    </source>
</evidence>
<dbReference type="PANTHER" id="PTHR47642:SF5">
    <property type="entry name" value="ATP-DEPENDENT DNA HELICASE"/>
    <property type="match status" value="1"/>
</dbReference>
<keyword evidence="2" id="KW-1185">Reference proteome</keyword>
<dbReference type="PANTHER" id="PTHR47642">
    <property type="entry name" value="ATP-DEPENDENT DNA HELICASE"/>
    <property type="match status" value="1"/>
</dbReference>
<sequence length="163" mass="18615">MGIVKIIKWPSLRRDQLEEGELPDCVLVKFDEESIDSRLKESDGCVAIPSVVATFQGTKGNGDIERRMLPIILCWAVTVHKLQGATLDKAVIDLGMKVPAKGQAYVALNRKTHRDTMYVIRSKNHILYTQKINKLILSGNDDKRQICEDMYKTLPWRHYSNLF</sequence>
<dbReference type="InterPro" id="IPR051055">
    <property type="entry name" value="PIF1_helicase"/>
</dbReference>
<gene>
    <name evidence="1" type="ORF">PARMNEM_LOCUS16916</name>
</gene>
<dbReference type="EMBL" id="CAVLGL010000095">
    <property type="protein sequence ID" value="CAK1597796.1"/>
    <property type="molecule type" value="Genomic_DNA"/>
</dbReference>
<name>A0AAV1LVX9_9NEOP</name>
<evidence type="ECO:0008006" key="3">
    <source>
        <dbReference type="Google" id="ProtNLM"/>
    </source>
</evidence>
<dbReference type="CDD" id="cd18809">
    <property type="entry name" value="SF1_C_RecD"/>
    <property type="match status" value="1"/>
</dbReference>
<evidence type="ECO:0000313" key="1">
    <source>
        <dbReference type="EMBL" id="CAK1597796.1"/>
    </source>
</evidence>
<dbReference type="AlphaFoldDB" id="A0AAV1LVX9"/>
<dbReference type="InterPro" id="IPR027417">
    <property type="entry name" value="P-loop_NTPase"/>
</dbReference>
<comment type="caution">
    <text evidence="1">The sequence shown here is derived from an EMBL/GenBank/DDBJ whole genome shotgun (WGS) entry which is preliminary data.</text>
</comment>
<dbReference type="SUPFAM" id="SSF52540">
    <property type="entry name" value="P-loop containing nucleoside triphosphate hydrolases"/>
    <property type="match status" value="1"/>
</dbReference>